<organism evidence="3 4">
    <name type="scientific">Beggiatoa leptomitoformis</name>
    <dbReference type="NCBI Taxonomy" id="288004"/>
    <lineage>
        <taxon>Bacteria</taxon>
        <taxon>Pseudomonadati</taxon>
        <taxon>Pseudomonadota</taxon>
        <taxon>Gammaproteobacteria</taxon>
        <taxon>Thiotrichales</taxon>
        <taxon>Thiotrichaceae</taxon>
        <taxon>Beggiatoa</taxon>
    </lineage>
</organism>
<gene>
    <name evidence="3" type="ORF">BLE401_06020</name>
</gene>
<dbReference type="RefSeq" id="WP_066246079.1">
    <property type="nucleotide sequence ID" value="NZ_CP012373.2"/>
</dbReference>
<dbReference type="GO" id="GO:0006260">
    <property type="term" value="P:DNA replication"/>
    <property type="evidence" value="ECO:0007669"/>
    <property type="project" value="UniProtKB-KW"/>
</dbReference>
<dbReference type="OrthoDB" id="8566616at2"/>
<name>A0A2N9YCW2_9GAMM</name>
<evidence type="ECO:0000256" key="1">
    <source>
        <dbReference type="ARBA" id="ARBA00008909"/>
    </source>
</evidence>
<sequence>METDSSPLNDYQRRFQQFALQSAVRRLLPDSRVSKCLRQISQYPNKKTPLYFSWVKVKQSVQHKKTFFTGLDVCGSLWVCPVCAAKISERRKAELEQMLVTHRARGGELVMITRTVPHEFANDLKTFLTSFLKAEHFLKEGKSYRNLLQRIKVKGTVRVLEVTHGENGWHVHTHELWFVEKSYPRLYGDLSGLAYDEEERRYYVPAKGLFSMWVDSVHRAGFSGSPSPNAFGLHNGDYAAGYLAKWGVQPTTEWTASAEMTKSHIKTNARMITKNKGRTPFDLLRDFFHGDKNAGDLFKEFARVFKGRHQLQYSRGLKAQFAIEEKTDLEIAQEFEDHAHELGFLDYEDWLLILKHDARAYLLELAKSGWGAVSDYLLTIRKLKYV</sequence>
<dbReference type="AlphaFoldDB" id="A0A2N9YCW2"/>
<keyword evidence="4" id="KW-1185">Reference proteome</keyword>
<protein>
    <submittedName>
        <fullName evidence="3">Uncharacterized protein</fullName>
    </submittedName>
</protein>
<evidence type="ECO:0000313" key="4">
    <source>
        <dbReference type="Proteomes" id="UP000234271"/>
    </source>
</evidence>
<dbReference type="InterPro" id="IPR000989">
    <property type="entry name" value="Rep"/>
</dbReference>
<dbReference type="GO" id="GO:0003677">
    <property type="term" value="F:DNA binding"/>
    <property type="evidence" value="ECO:0007669"/>
    <property type="project" value="InterPro"/>
</dbReference>
<accession>A0A2N9YCW2</accession>
<dbReference type="STRING" id="288004.AL038_00050"/>
<reference evidence="4" key="1">
    <citation type="submission" date="2016-12" db="EMBL/GenBank/DDBJ databases">
        <title>Complete Genome Sequence of Beggiatoa leptomitiformis D-401.</title>
        <authorList>
            <person name="Fomenkov A."/>
            <person name="Vincze T."/>
            <person name="Grabovich M."/>
            <person name="Anton B.P."/>
            <person name="Dubinina G."/>
            <person name="Orlova M."/>
            <person name="Belousova E."/>
            <person name="Roberts R.J."/>
        </authorList>
    </citation>
    <scope>NUCLEOTIDE SEQUENCE [LARGE SCALE GENOMIC DNA]</scope>
    <source>
        <strain evidence="4">D-401</strain>
    </source>
</reference>
<dbReference type="Proteomes" id="UP000234271">
    <property type="component" value="Chromosome"/>
</dbReference>
<proteinExistence type="inferred from homology"/>
<keyword evidence="2" id="KW-0235">DNA replication</keyword>
<evidence type="ECO:0000256" key="2">
    <source>
        <dbReference type="ARBA" id="ARBA00022705"/>
    </source>
</evidence>
<dbReference type="EMBL" id="CP018889">
    <property type="protein sequence ID" value="AUI68300.1"/>
    <property type="molecule type" value="Genomic_DNA"/>
</dbReference>
<comment type="similarity">
    <text evidence="1">Belongs to the Gram-positive plasmids replication protein type 1 family.</text>
</comment>
<dbReference type="Pfam" id="PF01446">
    <property type="entry name" value="Rep_1"/>
    <property type="match status" value="1"/>
</dbReference>
<evidence type="ECO:0000313" key="3">
    <source>
        <dbReference type="EMBL" id="AUI68300.1"/>
    </source>
</evidence>